<sequence>MLMLIQCGIGAIVNTGTVMAATGPSILSVSPSDNATNVAVDANFIITFDKTVRKGSGSPTITIYKASDNTEYESIAVSSSRVSINSASANVVTVNPSKDLALGTAYYITLDPGAFASTDDGGEYTGMMGSAAWNFTTVQFVDQTKPTLSSHAPAQSGTNVSINTTLTLNFSEPVYSDTGTITIRDVTNSNYTQTFAVTSSYVTGISTSSITITPPQGLQSNHTYEILVPSTAFVDASGNRYDGLSTNDWRFVTAGPPIGTPTFLPADNAYAVSVDTNLSLTFAQPVSKGSGYLYIKKIADNSIVQQVSVTSSSVSVSGSTVTWDPSSNLTANTGYYIMVDAGALRDATTASLQYEGILDASVWNFTTGVTSDTTAPTLTDKTPTGTVSTTSVTLTLTFSEPVYQSTGDIVIKTGSTTAASIPVTSSQVSGGGTTTITVKPSAALKLGSTYYVQIGSQAFRDANGNYYAGITSTSAWTFMVSDDTTKPTIVTLSPANNETDVAISGNTLEVTFSEPITLVGDPDTTAKVRRSTTSYMKATIAADSTNNRRLLITPESALTANTNYYIEIAADAVTDLNGNTFDGILNAYQWAFKTGSSSGTPSVTSIAMVGTSKIAITYNQSLDTTSVPSTANFYVTVNSASRAVTGVSVSGKIVYLTLASSVISGQKVRLSYSVGANPIRNLNGSTASTISNETVVNQADATPPTLLSGSVTGNLITLIFSEELQDLSTYAYRQFSVKVASSTRSISTVTGSSNVVLITLTGNDVTAAQTVTVSYSKGSYPLYDLSDNALASFSNYQILNGIDTTAPVLKNASLAGDTITLTYNESLSTSNKPSITAYTVLVDGASRAVTSVTITGYEVKLTLASAASTGQTVKVSYTRKDPYLTDTAGNPAESFANVDASGTTSSTIAVTGAIAKGEKVTVSFSSNLDSSYVPLASQFTVKANSSVRLVSAVEISTSKVTLTLSTPIAIGDTVRLTYNPSTILLRSASGVIADSFTDLAVANQTTWADDPTSDFTASPTGEGIGLKVQTASTSPETSPGGKTINRYSISSGKLKGAFDMLDSLESEPKVFFEVPDTEAAGSVAIPLQTIKDKLIDEPDASFAVVYDDISYEVPFKYVDFTTITSNIASTGSLLITIDSGNNALTAPLTTAISAAGSQLLAGPMNFETYVLYNGKQTKIESFTGYTTRSIATGSTLDTRQTAVVWYDPVTEKLSYAPTHVETTDGESTVTFQRQGNSAYAVIKGNVTYTDLGTHWARNDILLLANKYIVEGRSLTTYAPKASITRAEFAAYISKGLGLSGDKTAAAVFKDVDTNSAAAAYIGAASKAGIINGMTDGTFMPNSPVTREQMATMMIRAAEVAGEKFDLSTNASSLLKRFSDSGKIGSWAQVDVAKAVQLGVINGMSDGTFGAKANATRAEAVLMIKRLLDTLGFLDI</sequence>
<dbReference type="Pfam" id="PF13205">
    <property type="entry name" value="Big_5"/>
    <property type="match status" value="5"/>
</dbReference>
<feature type="domain" description="SLH" evidence="3">
    <location>
        <begin position="1374"/>
        <end position="1435"/>
    </location>
</feature>
<dbReference type="PANTHER" id="PTHR43308">
    <property type="entry name" value="OUTER MEMBRANE PROTEIN ALPHA-RELATED"/>
    <property type="match status" value="1"/>
</dbReference>
<dbReference type="PANTHER" id="PTHR43308:SF5">
    <property type="entry name" value="S-LAYER PROTEIN _ PEPTIDOGLYCAN ENDO-BETA-N-ACETYLGLUCOSAMINIDASE"/>
    <property type="match status" value="1"/>
</dbReference>
<accession>A0A7W5AYK3</accession>
<dbReference type="InterPro" id="IPR001119">
    <property type="entry name" value="SLH_dom"/>
</dbReference>
<dbReference type="Pfam" id="PF00395">
    <property type="entry name" value="SLH"/>
    <property type="match status" value="3"/>
</dbReference>
<evidence type="ECO:0000313" key="4">
    <source>
        <dbReference type="EMBL" id="MBB3110511.1"/>
    </source>
</evidence>
<evidence type="ECO:0000259" key="3">
    <source>
        <dbReference type="PROSITE" id="PS51272"/>
    </source>
</evidence>
<proteinExistence type="predicted"/>
<evidence type="ECO:0000256" key="2">
    <source>
        <dbReference type="SAM" id="SignalP"/>
    </source>
</evidence>
<evidence type="ECO:0000256" key="1">
    <source>
        <dbReference type="ARBA" id="ARBA00022729"/>
    </source>
</evidence>
<keyword evidence="1 2" id="KW-0732">Signal</keyword>
<dbReference type="EMBL" id="JACHXK010000005">
    <property type="protein sequence ID" value="MBB3110511.1"/>
    <property type="molecule type" value="Genomic_DNA"/>
</dbReference>
<dbReference type="InterPro" id="IPR051465">
    <property type="entry name" value="Cell_Envelope_Struct_Comp"/>
</dbReference>
<dbReference type="InterPro" id="IPR014755">
    <property type="entry name" value="Cu-Rt/internalin_Ig-like"/>
</dbReference>
<reference evidence="4 5" key="1">
    <citation type="submission" date="2020-08" db="EMBL/GenBank/DDBJ databases">
        <title>Genomic Encyclopedia of Type Strains, Phase III (KMG-III): the genomes of soil and plant-associated and newly described type strains.</title>
        <authorList>
            <person name="Whitman W."/>
        </authorList>
    </citation>
    <scope>NUCLEOTIDE SEQUENCE [LARGE SCALE GENOMIC DNA]</scope>
    <source>
        <strain evidence="4 5">CECT 5862</strain>
    </source>
</reference>
<name>A0A7W5AYK3_9BACL</name>
<feature type="chain" id="PRO_5031042804" evidence="2">
    <location>
        <begin position="21"/>
        <end position="1435"/>
    </location>
</feature>
<dbReference type="RefSeq" id="WP_183600427.1">
    <property type="nucleotide sequence ID" value="NZ_JACHXK010000005.1"/>
</dbReference>
<feature type="signal peptide" evidence="2">
    <location>
        <begin position="1"/>
        <end position="20"/>
    </location>
</feature>
<gene>
    <name evidence="4" type="ORF">FHS18_002578</name>
</gene>
<dbReference type="NCBIfam" id="TIGR02059">
    <property type="entry name" value="swm_rep_I"/>
    <property type="match status" value="4"/>
</dbReference>
<keyword evidence="5" id="KW-1185">Reference proteome</keyword>
<dbReference type="InterPro" id="IPR032812">
    <property type="entry name" value="SbsA_Ig"/>
</dbReference>
<feature type="domain" description="SLH" evidence="3">
    <location>
        <begin position="1243"/>
        <end position="1303"/>
    </location>
</feature>
<dbReference type="Proteomes" id="UP000570361">
    <property type="component" value="Unassembled WGS sequence"/>
</dbReference>
<protein>
    <submittedName>
        <fullName evidence="4">Putative repeat protein (TIGR02059 family)</fullName>
    </submittedName>
</protein>
<dbReference type="Gene3D" id="2.60.40.1220">
    <property type="match status" value="4"/>
</dbReference>
<evidence type="ECO:0000313" key="5">
    <source>
        <dbReference type="Proteomes" id="UP000570361"/>
    </source>
</evidence>
<organism evidence="4 5">
    <name type="scientific">Paenibacillus phyllosphaerae</name>
    <dbReference type="NCBI Taxonomy" id="274593"/>
    <lineage>
        <taxon>Bacteria</taxon>
        <taxon>Bacillati</taxon>
        <taxon>Bacillota</taxon>
        <taxon>Bacilli</taxon>
        <taxon>Bacillales</taxon>
        <taxon>Paenibacillaceae</taxon>
        <taxon>Paenibacillus</taxon>
    </lineage>
</organism>
<dbReference type="PROSITE" id="PS51272">
    <property type="entry name" value="SLH"/>
    <property type="match status" value="3"/>
</dbReference>
<dbReference type="InterPro" id="IPR028059">
    <property type="entry name" value="SWM_rpt"/>
</dbReference>
<comment type="caution">
    <text evidence="4">The sequence shown here is derived from an EMBL/GenBank/DDBJ whole genome shotgun (WGS) entry which is preliminary data.</text>
</comment>
<feature type="domain" description="SLH" evidence="3">
    <location>
        <begin position="1304"/>
        <end position="1367"/>
    </location>
</feature>
<dbReference type="Pfam" id="PF13753">
    <property type="entry name" value="SWM_repeat"/>
    <property type="match status" value="4"/>
</dbReference>
<dbReference type="InterPro" id="IPR011801">
    <property type="entry name" value="Swm_rep_I_cyn"/>
</dbReference>